<dbReference type="SUPFAM" id="SSF56112">
    <property type="entry name" value="Protein kinase-like (PK-like)"/>
    <property type="match status" value="1"/>
</dbReference>
<accession>A0A074Y1N4</accession>
<dbReference type="GO" id="GO:0005634">
    <property type="term" value="C:nucleus"/>
    <property type="evidence" value="ECO:0007669"/>
    <property type="project" value="TreeGrafter"/>
</dbReference>
<keyword evidence="3" id="KW-1185">Reference proteome</keyword>
<dbReference type="PANTHER" id="PTHR44167:SF30">
    <property type="entry name" value="PHOSPHORYLASE KINASE"/>
    <property type="match status" value="1"/>
</dbReference>
<dbReference type="GO" id="GO:0005524">
    <property type="term" value="F:ATP binding"/>
    <property type="evidence" value="ECO:0007669"/>
    <property type="project" value="InterPro"/>
</dbReference>
<evidence type="ECO:0000259" key="1">
    <source>
        <dbReference type="PROSITE" id="PS50011"/>
    </source>
</evidence>
<dbReference type="PROSITE" id="PS50011">
    <property type="entry name" value="PROTEIN_KINASE_DOM"/>
    <property type="match status" value="1"/>
</dbReference>
<dbReference type="InterPro" id="IPR011009">
    <property type="entry name" value="Kinase-like_dom_sf"/>
</dbReference>
<dbReference type="HOGENOM" id="CLU_069434_0_0_1"/>
<dbReference type="InterPro" id="IPR008271">
    <property type="entry name" value="Ser/Thr_kinase_AS"/>
</dbReference>
<dbReference type="OrthoDB" id="310217at2759"/>
<dbReference type="GeneID" id="25364757"/>
<reference evidence="2 3" key="1">
    <citation type="journal article" date="2014" name="BMC Genomics">
        <title>Genome sequencing of four Aureobasidium pullulans varieties: biotechnological potential, stress tolerance, and description of new species.</title>
        <authorList>
            <person name="Gostin Ar C."/>
            <person name="Ohm R.A."/>
            <person name="Kogej T."/>
            <person name="Sonjak S."/>
            <person name="Turk M."/>
            <person name="Zajc J."/>
            <person name="Zalar P."/>
            <person name="Grube M."/>
            <person name="Sun H."/>
            <person name="Han J."/>
            <person name="Sharma A."/>
            <person name="Chiniquy J."/>
            <person name="Ngan C.Y."/>
            <person name="Lipzen A."/>
            <person name="Barry K."/>
            <person name="Grigoriev I.V."/>
            <person name="Gunde-Cimerman N."/>
        </authorList>
    </citation>
    <scope>NUCLEOTIDE SEQUENCE [LARGE SCALE GENOMIC DNA]</scope>
    <source>
        <strain evidence="2 3">EXF-2481</strain>
    </source>
</reference>
<dbReference type="STRING" id="1043005.A0A074Y1N4"/>
<dbReference type="OMA" id="ACIHFLA"/>
<dbReference type="RefSeq" id="XP_013340032.1">
    <property type="nucleotide sequence ID" value="XM_013484578.1"/>
</dbReference>
<dbReference type="GO" id="GO:0044773">
    <property type="term" value="P:mitotic DNA damage checkpoint signaling"/>
    <property type="evidence" value="ECO:0007669"/>
    <property type="project" value="TreeGrafter"/>
</dbReference>
<dbReference type="AlphaFoldDB" id="A0A074Y1N4"/>
<dbReference type="InParanoid" id="A0A074Y1N4"/>
<sequence>MDDMQDMSSPKHNGVICQCYDETFNSYYQHDKSLSGGGQGIVELAKVKATGKIVVVKKLKLPPNADLNTVPELVLLDRVQKLGSHDNILPFLQIWNTFASAPGECPTSRIILPYVSGGDLNTLKISFTKMNVKVPEAFLWHAYTSMLTGFGYLHEHGITHRDIKPENIMVDPVHSGDPALFPTLKIIDFGIAAETTEDHESMDGTPKWQPPEAPVAGTKADVWAIGAVIHFLATGFATKADRPPSMPQHEITDYYRNARPYIRRLVENDHLDFDVSALTLGEAQEMTFNSPNRLPRRGYSALIEYYMMRTLDLNHHTRITIPRLNSTLPDDADKQIQFYKAWFRHCKIEGSQRPILTFSMVEPPTAWAPPNTTG</sequence>
<dbReference type="Pfam" id="PF00069">
    <property type="entry name" value="Pkinase"/>
    <property type="match status" value="1"/>
</dbReference>
<gene>
    <name evidence="2" type="ORF">AUEXF2481DRAFT_32980</name>
</gene>
<dbReference type="EMBL" id="KL584777">
    <property type="protein sequence ID" value="KEQ91605.1"/>
    <property type="molecule type" value="Genomic_DNA"/>
</dbReference>
<dbReference type="PROSITE" id="PS00108">
    <property type="entry name" value="PROTEIN_KINASE_ST"/>
    <property type="match status" value="1"/>
</dbReference>
<dbReference type="SMART" id="SM00220">
    <property type="entry name" value="S_TKc"/>
    <property type="match status" value="1"/>
</dbReference>
<name>A0A074Y1N4_AURSE</name>
<feature type="domain" description="Protein kinase" evidence="1">
    <location>
        <begin position="28"/>
        <end position="343"/>
    </location>
</feature>
<dbReference type="InterPro" id="IPR000719">
    <property type="entry name" value="Prot_kinase_dom"/>
</dbReference>
<dbReference type="GO" id="GO:0004674">
    <property type="term" value="F:protein serine/threonine kinase activity"/>
    <property type="evidence" value="ECO:0007669"/>
    <property type="project" value="TreeGrafter"/>
</dbReference>
<protein>
    <recommendedName>
        <fullName evidence="1">Protein kinase domain-containing protein</fullName>
    </recommendedName>
</protein>
<organism evidence="2 3">
    <name type="scientific">Aureobasidium subglaciale (strain EXF-2481)</name>
    <name type="common">Aureobasidium pullulans var. subglaciale</name>
    <dbReference type="NCBI Taxonomy" id="1043005"/>
    <lineage>
        <taxon>Eukaryota</taxon>
        <taxon>Fungi</taxon>
        <taxon>Dikarya</taxon>
        <taxon>Ascomycota</taxon>
        <taxon>Pezizomycotina</taxon>
        <taxon>Dothideomycetes</taxon>
        <taxon>Dothideomycetidae</taxon>
        <taxon>Dothideales</taxon>
        <taxon>Saccotheciaceae</taxon>
        <taxon>Aureobasidium</taxon>
    </lineage>
</organism>
<dbReference type="Proteomes" id="UP000030641">
    <property type="component" value="Unassembled WGS sequence"/>
</dbReference>
<dbReference type="PANTHER" id="PTHR44167">
    <property type="entry name" value="OVARIAN-SPECIFIC SERINE/THREONINE-PROTEIN KINASE LOK-RELATED"/>
    <property type="match status" value="1"/>
</dbReference>
<dbReference type="CDD" id="cd00180">
    <property type="entry name" value="PKc"/>
    <property type="match status" value="1"/>
</dbReference>
<evidence type="ECO:0000313" key="2">
    <source>
        <dbReference type="EMBL" id="KEQ91605.1"/>
    </source>
</evidence>
<dbReference type="Gene3D" id="1.10.510.10">
    <property type="entry name" value="Transferase(Phosphotransferase) domain 1"/>
    <property type="match status" value="1"/>
</dbReference>
<proteinExistence type="predicted"/>
<evidence type="ECO:0000313" key="3">
    <source>
        <dbReference type="Proteomes" id="UP000030641"/>
    </source>
</evidence>